<accession>A0AAU1TW95</accession>
<name>A0AAU1TW95_9ACTN</name>
<dbReference type="Pfam" id="PF21790">
    <property type="entry name" value="OGG"/>
    <property type="match status" value="1"/>
</dbReference>
<sequence>MASIVGDSLRREAFREALVTTYVWGKGKRGSPSGSGPASLQKILTAKDLDTPLARAVTTLSEHSAEAAYTGLQGRIPGFGPSFYTKFLYFAGKTVPSATGPQPLILDRVLARRLRSLAQEVGRETGHDPDGSIATWVWRDQNWSPHRYAVYLSFMQAAARQVAATGIWPSDATPDLLEYALFSVPWM</sequence>
<dbReference type="AlphaFoldDB" id="A0AAU1TW95"/>
<gene>
    <name evidence="1" type="ORF">OHU69_00150</name>
    <name evidence="2" type="ORF">OHU69_50520</name>
</gene>
<proteinExistence type="predicted"/>
<protein>
    <submittedName>
        <fullName evidence="1">Uncharacterized protein</fullName>
    </submittedName>
</protein>
<reference evidence="1" key="1">
    <citation type="submission" date="2022-10" db="EMBL/GenBank/DDBJ databases">
        <title>The complete genomes of actinobacterial strains from the NBC collection.</title>
        <authorList>
            <person name="Joergensen T.S."/>
            <person name="Alvarez Arevalo M."/>
            <person name="Sterndorff E.B."/>
            <person name="Faurdal D."/>
            <person name="Vuksanovic O."/>
            <person name="Mourched A.-S."/>
            <person name="Charusanti P."/>
            <person name="Shaw S."/>
            <person name="Blin K."/>
            <person name="Weber T."/>
        </authorList>
    </citation>
    <scope>NUCLEOTIDE SEQUENCE</scope>
    <source>
        <strain evidence="1">NBC_00119</strain>
    </source>
</reference>
<evidence type="ECO:0000313" key="1">
    <source>
        <dbReference type="EMBL" id="WTS09699.1"/>
    </source>
</evidence>
<evidence type="ECO:0000313" key="2">
    <source>
        <dbReference type="EMBL" id="WTS18474.1"/>
    </source>
</evidence>
<organism evidence="1">
    <name type="scientific">Streptomyces sp. NBC_00119</name>
    <dbReference type="NCBI Taxonomy" id="2975659"/>
    <lineage>
        <taxon>Bacteria</taxon>
        <taxon>Bacillati</taxon>
        <taxon>Actinomycetota</taxon>
        <taxon>Actinomycetes</taxon>
        <taxon>Kitasatosporales</taxon>
        <taxon>Streptomycetaceae</taxon>
        <taxon>Streptomyces</taxon>
    </lineage>
</organism>
<dbReference type="EMBL" id="CP108195">
    <property type="protein sequence ID" value="WTS18474.1"/>
    <property type="molecule type" value="Genomic_DNA"/>
</dbReference>
<dbReference type="InterPro" id="IPR048868">
    <property type="entry name" value="OGG-like_put"/>
</dbReference>
<dbReference type="EMBL" id="CP108195">
    <property type="protein sequence ID" value="WTS09699.1"/>
    <property type="molecule type" value="Genomic_DNA"/>
</dbReference>